<dbReference type="InterPro" id="IPR000276">
    <property type="entry name" value="GPCR_Rhodpsn"/>
</dbReference>
<reference evidence="20" key="1">
    <citation type="submission" date="2022-07" db="EMBL/GenBank/DDBJ databases">
        <title>Chromosome-level genome of Muraenolepis orangiensis.</title>
        <authorList>
            <person name="Kim J."/>
        </authorList>
    </citation>
    <scope>NUCLEOTIDE SEQUENCE</scope>
    <source>
        <strain evidence="20">KU_S4_2022</strain>
        <tissue evidence="20">Muscle</tissue>
    </source>
</reference>
<dbReference type="InterPro" id="IPR000355">
    <property type="entry name" value="Chemokine_rcpt"/>
</dbReference>
<proteinExistence type="inferred from homology"/>
<feature type="domain" description="G-protein coupled receptors family 1 profile" evidence="19">
    <location>
        <begin position="60"/>
        <end position="318"/>
    </location>
</feature>
<dbReference type="PRINTS" id="PR00657">
    <property type="entry name" value="CCCHEMOKINER"/>
</dbReference>
<feature type="region of interest" description="Disordered" evidence="17">
    <location>
        <begin position="351"/>
        <end position="370"/>
    </location>
</feature>
<keyword evidence="8 18" id="KW-1133">Transmembrane helix</keyword>
<keyword evidence="6" id="KW-0037">Angiogenesis</keyword>
<dbReference type="GO" id="GO:0019722">
    <property type="term" value="P:calcium-mediated signaling"/>
    <property type="evidence" value="ECO:0007669"/>
    <property type="project" value="TreeGrafter"/>
</dbReference>
<dbReference type="GO" id="GO:0002685">
    <property type="term" value="P:regulation of leukocyte migration"/>
    <property type="evidence" value="ECO:0007669"/>
    <property type="project" value="InterPro"/>
</dbReference>
<feature type="transmembrane region" description="Helical" evidence="18">
    <location>
        <begin position="81"/>
        <end position="100"/>
    </location>
</feature>
<evidence type="ECO:0000256" key="3">
    <source>
        <dbReference type="ARBA" id="ARBA00022475"/>
    </source>
</evidence>
<dbReference type="InterPro" id="IPR017452">
    <property type="entry name" value="GPCR_Rhodpsn_7TM"/>
</dbReference>
<evidence type="ECO:0000256" key="16">
    <source>
        <dbReference type="RuleBase" id="RU000688"/>
    </source>
</evidence>
<dbReference type="OrthoDB" id="9818824at2759"/>
<evidence type="ECO:0000256" key="12">
    <source>
        <dbReference type="ARBA" id="ARBA00023170"/>
    </source>
</evidence>
<dbReference type="GO" id="GO:0001525">
    <property type="term" value="P:angiogenesis"/>
    <property type="evidence" value="ECO:0007669"/>
    <property type="project" value="UniProtKB-KW"/>
</dbReference>
<feature type="transmembrane region" description="Helical" evidence="18">
    <location>
        <begin position="158"/>
        <end position="181"/>
    </location>
</feature>
<dbReference type="PROSITE" id="PS00237">
    <property type="entry name" value="G_PROTEIN_RECEP_F1_1"/>
    <property type="match status" value="1"/>
</dbReference>
<dbReference type="PRINTS" id="PR00237">
    <property type="entry name" value="GPCRRHODOPSN"/>
</dbReference>
<evidence type="ECO:0000256" key="14">
    <source>
        <dbReference type="ARBA" id="ARBA00023224"/>
    </source>
</evidence>
<dbReference type="GO" id="GO:0007204">
    <property type="term" value="P:positive regulation of cytosolic calcium ion concentration"/>
    <property type="evidence" value="ECO:0007669"/>
    <property type="project" value="TreeGrafter"/>
</dbReference>
<evidence type="ECO:0000256" key="18">
    <source>
        <dbReference type="SAM" id="Phobius"/>
    </source>
</evidence>
<evidence type="ECO:0000313" key="21">
    <source>
        <dbReference type="Proteomes" id="UP001148018"/>
    </source>
</evidence>
<dbReference type="SUPFAM" id="SSF81321">
    <property type="entry name" value="Family A G protein-coupled receptor-like"/>
    <property type="match status" value="1"/>
</dbReference>
<keyword evidence="12 16" id="KW-0675">Receptor</keyword>
<keyword evidence="21" id="KW-1185">Reference proteome</keyword>
<dbReference type="PANTHER" id="PTHR10489">
    <property type="entry name" value="CELL ADHESION MOLECULE"/>
    <property type="match status" value="1"/>
</dbReference>
<keyword evidence="13" id="KW-0325">Glycoprotein</keyword>
<dbReference type="GO" id="GO:0009897">
    <property type="term" value="C:external side of plasma membrane"/>
    <property type="evidence" value="ECO:0007669"/>
    <property type="project" value="TreeGrafter"/>
</dbReference>
<evidence type="ECO:0000256" key="1">
    <source>
        <dbReference type="ARBA" id="ARBA00004651"/>
    </source>
</evidence>
<keyword evidence="3" id="KW-1003">Cell membrane</keyword>
<dbReference type="Proteomes" id="UP001148018">
    <property type="component" value="Unassembled WGS sequence"/>
</dbReference>
<feature type="transmembrane region" description="Helical" evidence="18">
    <location>
        <begin position="120"/>
        <end position="138"/>
    </location>
</feature>
<evidence type="ECO:0000256" key="13">
    <source>
        <dbReference type="ARBA" id="ARBA00023180"/>
    </source>
</evidence>
<keyword evidence="5" id="KW-0765">Sulfation</keyword>
<comment type="subcellular location">
    <subcellularLocation>
        <location evidence="1">Cell membrane</location>
        <topology evidence="1">Multi-pass membrane protein</topology>
    </subcellularLocation>
</comment>
<dbReference type="InterPro" id="IPR004070">
    <property type="entry name" value="Chemokine_CXCR3"/>
</dbReference>
<name>A0A9Q0E048_9TELE</name>
<evidence type="ECO:0000256" key="4">
    <source>
        <dbReference type="ARBA" id="ARBA00022500"/>
    </source>
</evidence>
<feature type="transmembrane region" description="Helical" evidence="18">
    <location>
        <begin position="301"/>
        <end position="323"/>
    </location>
</feature>
<evidence type="ECO:0000256" key="6">
    <source>
        <dbReference type="ARBA" id="ARBA00022657"/>
    </source>
</evidence>
<evidence type="ECO:0000256" key="17">
    <source>
        <dbReference type="SAM" id="MobiDB-lite"/>
    </source>
</evidence>
<dbReference type="GO" id="GO:0006955">
    <property type="term" value="P:immune response"/>
    <property type="evidence" value="ECO:0007669"/>
    <property type="project" value="TreeGrafter"/>
</dbReference>
<comment type="similarity">
    <text evidence="16">Belongs to the G-protein coupled receptor 1 family.</text>
</comment>
<accession>A0A9Q0E048</accession>
<keyword evidence="11" id="KW-1015">Disulfide bond</keyword>
<evidence type="ECO:0000259" key="19">
    <source>
        <dbReference type="PROSITE" id="PS50262"/>
    </source>
</evidence>
<keyword evidence="14 16" id="KW-0807">Transducer</keyword>
<evidence type="ECO:0000256" key="2">
    <source>
        <dbReference type="ARBA" id="ARBA00020038"/>
    </source>
</evidence>
<feature type="transmembrane region" description="Helical" evidence="18">
    <location>
        <begin position="252"/>
        <end position="270"/>
    </location>
</feature>
<dbReference type="GO" id="GO:0016494">
    <property type="term" value="F:C-X-C chemokine receptor activity"/>
    <property type="evidence" value="ECO:0007669"/>
    <property type="project" value="InterPro"/>
</dbReference>
<keyword evidence="9 16" id="KW-0297">G-protein coupled receptor</keyword>
<feature type="transmembrane region" description="Helical" evidence="18">
    <location>
        <begin position="215"/>
        <end position="240"/>
    </location>
</feature>
<dbReference type="Gene3D" id="1.20.1070.10">
    <property type="entry name" value="Rhodopsin 7-helix transmembrane proteins"/>
    <property type="match status" value="1"/>
</dbReference>
<keyword evidence="10 18" id="KW-0472">Membrane</keyword>
<sequence>MDDFNWTNLLMNFTNDDDDADVCENLTSCGLACNLEESMSFETVYIPVIYSLALLVGLLGNGLLLGVLGQRNHNWSVTDTFILHLGVADSLLLVTLPFWATQATAAGWVFGTPFCKVAGALFTINFYCGIFLLACISMDRYLSIVHATHMYSRRKPRLVQASCLSVWLLSLLLSVPDWVFLKALENDRRDNRVVCVHDYPLLSQGNVDWRLASRLLYHTVGFLLPSAILIFCYSSILLRLHQGPHGFQKQRAVRVILALVVVFFVCWTPYNVTLLVETLHSHNDTMAHTCLNKTSMDKAMVVTSCLAYLHCSLNPVLYAFVGVKFRHQLLNMLRSLGCKVATTARFQSTGSSRRSSTWSESGNTSNSVAI</sequence>
<dbReference type="GO" id="GO:0006954">
    <property type="term" value="P:inflammatory response"/>
    <property type="evidence" value="ECO:0007669"/>
    <property type="project" value="InterPro"/>
</dbReference>
<comment type="caution">
    <text evidence="20">The sequence shown here is derived from an EMBL/GenBank/DDBJ whole genome shotgun (WGS) entry which is preliminary data.</text>
</comment>
<dbReference type="EMBL" id="JANIIK010000109">
    <property type="protein sequence ID" value="KAJ3598155.1"/>
    <property type="molecule type" value="Genomic_DNA"/>
</dbReference>
<evidence type="ECO:0000313" key="20">
    <source>
        <dbReference type="EMBL" id="KAJ3598155.1"/>
    </source>
</evidence>
<dbReference type="AlphaFoldDB" id="A0A9Q0E048"/>
<dbReference type="PROSITE" id="PS50262">
    <property type="entry name" value="G_PROTEIN_RECEP_F1_2"/>
    <property type="match status" value="1"/>
</dbReference>
<feature type="transmembrane region" description="Helical" evidence="18">
    <location>
        <begin position="44"/>
        <end position="69"/>
    </location>
</feature>
<evidence type="ECO:0000256" key="8">
    <source>
        <dbReference type="ARBA" id="ARBA00022989"/>
    </source>
</evidence>
<dbReference type="PANTHER" id="PTHR10489:SF671">
    <property type="entry name" value="C-X-C CHEMOKINE RECEPTOR TYPE 3"/>
    <property type="match status" value="1"/>
</dbReference>
<organism evidence="20 21">
    <name type="scientific">Muraenolepis orangiensis</name>
    <name type="common">Patagonian moray cod</name>
    <dbReference type="NCBI Taxonomy" id="630683"/>
    <lineage>
        <taxon>Eukaryota</taxon>
        <taxon>Metazoa</taxon>
        <taxon>Chordata</taxon>
        <taxon>Craniata</taxon>
        <taxon>Vertebrata</taxon>
        <taxon>Euteleostomi</taxon>
        <taxon>Actinopterygii</taxon>
        <taxon>Neopterygii</taxon>
        <taxon>Teleostei</taxon>
        <taxon>Neoteleostei</taxon>
        <taxon>Acanthomorphata</taxon>
        <taxon>Zeiogadaria</taxon>
        <taxon>Gadariae</taxon>
        <taxon>Gadiformes</taxon>
        <taxon>Muraenolepidoidei</taxon>
        <taxon>Muraenolepididae</taxon>
        <taxon>Muraenolepis</taxon>
    </lineage>
</organism>
<evidence type="ECO:0000256" key="10">
    <source>
        <dbReference type="ARBA" id="ARBA00023136"/>
    </source>
</evidence>
<dbReference type="GO" id="GO:0016493">
    <property type="term" value="F:C-C chemokine receptor activity"/>
    <property type="evidence" value="ECO:0007669"/>
    <property type="project" value="TreeGrafter"/>
</dbReference>
<dbReference type="GO" id="GO:0060326">
    <property type="term" value="P:cell chemotaxis"/>
    <property type="evidence" value="ECO:0007669"/>
    <property type="project" value="TreeGrafter"/>
</dbReference>
<dbReference type="PRINTS" id="PR01532">
    <property type="entry name" value="CXCCHMKINER3"/>
</dbReference>
<evidence type="ECO:0000256" key="11">
    <source>
        <dbReference type="ARBA" id="ARBA00023157"/>
    </source>
</evidence>
<keyword evidence="7 16" id="KW-0812">Transmembrane</keyword>
<gene>
    <name evidence="20" type="ORF">NHX12_001668</name>
</gene>
<evidence type="ECO:0000256" key="5">
    <source>
        <dbReference type="ARBA" id="ARBA00022641"/>
    </source>
</evidence>
<dbReference type="InterPro" id="IPR050119">
    <property type="entry name" value="CCR1-9-like"/>
</dbReference>
<evidence type="ECO:0000256" key="7">
    <source>
        <dbReference type="ARBA" id="ARBA00022692"/>
    </source>
</evidence>
<keyword evidence="4" id="KW-0145">Chemotaxis</keyword>
<protein>
    <recommendedName>
        <fullName evidence="2">C-X-C chemokine receptor type 3</fullName>
    </recommendedName>
    <alternativeName>
        <fullName evidence="15">Interferon-inducible protein 10 receptor</fullName>
    </alternativeName>
</protein>
<feature type="compositionally biased region" description="Low complexity" evidence="17">
    <location>
        <begin position="351"/>
        <end position="362"/>
    </location>
</feature>
<dbReference type="Pfam" id="PF00001">
    <property type="entry name" value="7tm_1"/>
    <property type="match status" value="1"/>
</dbReference>
<evidence type="ECO:0000256" key="9">
    <source>
        <dbReference type="ARBA" id="ARBA00023040"/>
    </source>
</evidence>
<evidence type="ECO:0000256" key="15">
    <source>
        <dbReference type="ARBA" id="ARBA00030908"/>
    </source>
</evidence>
<dbReference type="GO" id="GO:0019957">
    <property type="term" value="F:C-C chemokine binding"/>
    <property type="evidence" value="ECO:0007669"/>
    <property type="project" value="TreeGrafter"/>
</dbReference>